<evidence type="ECO:0000313" key="1">
    <source>
        <dbReference type="EMBL" id="CAH8315152.1"/>
    </source>
</evidence>
<reference evidence="1 2" key="1">
    <citation type="submission" date="2022-03" db="EMBL/GenBank/DDBJ databases">
        <authorList>
            <person name="Macdonald S."/>
            <person name="Ahmed S."/>
            <person name="Newling K."/>
        </authorList>
    </citation>
    <scope>NUCLEOTIDE SEQUENCE [LARGE SCALE GENOMIC DNA]</scope>
</reference>
<gene>
    <name evidence="1" type="ORF">ERUC_LOCUS7347</name>
</gene>
<keyword evidence="2" id="KW-1185">Reference proteome</keyword>
<dbReference type="EMBL" id="CAKOAT010082377">
    <property type="protein sequence ID" value="CAH8315152.1"/>
    <property type="molecule type" value="Genomic_DNA"/>
</dbReference>
<comment type="caution">
    <text evidence="1">The sequence shown here is derived from an EMBL/GenBank/DDBJ whole genome shotgun (WGS) entry which is preliminary data.</text>
</comment>
<dbReference type="Proteomes" id="UP001642260">
    <property type="component" value="Unassembled WGS sequence"/>
</dbReference>
<protein>
    <submittedName>
        <fullName evidence="1">Uncharacterized protein</fullName>
    </submittedName>
</protein>
<accession>A0ABC8J8E8</accession>
<evidence type="ECO:0000313" key="2">
    <source>
        <dbReference type="Proteomes" id="UP001642260"/>
    </source>
</evidence>
<organism evidence="1 2">
    <name type="scientific">Eruca vesicaria subsp. sativa</name>
    <name type="common">Garden rocket</name>
    <name type="synonym">Eruca sativa</name>
    <dbReference type="NCBI Taxonomy" id="29727"/>
    <lineage>
        <taxon>Eukaryota</taxon>
        <taxon>Viridiplantae</taxon>
        <taxon>Streptophyta</taxon>
        <taxon>Embryophyta</taxon>
        <taxon>Tracheophyta</taxon>
        <taxon>Spermatophyta</taxon>
        <taxon>Magnoliopsida</taxon>
        <taxon>eudicotyledons</taxon>
        <taxon>Gunneridae</taxon>
        <taxon>Pentapetalae</taxon>
        <taxon>rosids</taxon>
        <taxon>malvids</taxon>
        <taxon>Brassicales</taxon>
        <taxon>Brassicaceae</taxon>
        <taxon>Brassiceae</taxon>
        <taxon>Eruca</taxon>
    </lineage>
</organism>
<dbReference type="AlphaFoldDB" id="A0ABC8J8E8"/>
<name>A0ABC8J8E8_ERUVS</name>
<proteinExistence type="predicted"/>
<sequence>MSPKMGSIFAQVYKKSVSMGRSRNFSSSPTNSSKESKNIALANFFVTRALGVAIGYLSGHYLIGDLDKICEERMQEDLRKARSTTELLTNVSKLSNKSAN</sequence>